<dbReference type="PANTHER" id="PTHR12215:SF10">
    <property type="entry name" value="L-AMINOADIPATE-SEMIALDEHYDE DEHYDROGENASE-PHOSPHOPANTETHEINYL TRANSFERASE"/>
    <property type="match status" value="1"/>
</dbReference>
<dbReference type="InterPro" id="IPR050559">
    <property type="entry name" value="P-Pant_transferase_sf"/>
</dbReference>
<dbReference type="OrthoDB" id="9808281at2"/>
<dbReference type="RefSeq" id="WP_082723686.1">
    <property type="nucleotide sequence ID" value="NZ_JAJA02000001.1"/>
</dbReference>
<dbReference type="GO" id="GO:0008897">
    <property type="term" value="F:holo-[acyl-carrier-protein] synthase activity"/>
    <property type="evidence" value="ECO:0007669"/>
    <property type="project" value="InterPro"/>
</dbReference>
<dbReference type="PANTHER" id="PTHR12215">
    <property type="entry name" value="PHOSPHOPANTETHEINE TRANSFERASE"/>
    <property type="match status" value="1"/>
</dbReference>
<sequence>MSLSGRSPFSADAIHESDDGAVRWTSLTHAHGQPAEPEARRWLAAQLRDPDLSLWRDERQRPHLSPPHQDYDCNWSHSGERLLVALAPRARVGVDLERLQRRPRAIQIAQRYFTAAETAWLATHPDLDRAFLRLWCAKEAVLKAHGHGLSFGLEKLRFAEHDGALRLIECDPALGEPAQWRLSEIAPEPGYLGALAWRPHENPGASL</sequence>
<organism evidence="4 5">
    <name type="scientific">Lysobacter capsici AZ78</name>
    <dbReference type="NCBI Taxonomy" id="1444315"/>
    <lineage>
        <taxon>Bacteria</taxon>
        <taxon>Pseudomonadati</taxon>
        <taxon>Pseudomonadota</taxon>
        <taxon>Gammaproteobacteria</taxon>
        <taxon>Lysobacterales</taxon>
        <taxon>Lysobacteraceae</taxon>
        <taxon>Lysobacter</taxon>
    </lineage>
</organism>
<proteinExistence type="inferred from homology"/>
<gene>
    <name evidence="4" type="ORF">AZ78_3425</name>
</gene>
<keyword evidence="5" id="KW-1185">Reference proteome</keyword>
<name>A0A125MN94_9GAMM</name>
<reference evidence="4 5" key="1">
    <citation type="journal article" date="2014" name="Genome Announc.">
        <title>Draft Genome Sequence of Lysobacter capsici AZ78, a Bacterium Antagonistic to Plant-Pathogenic Oomycetes.</title>
        <authorList>
            <person name="Puopolo G."/>
            <person name="Sonego P."/>
            <person name="Engelen K."/>
            <person name="Pertot I."/>
        </authorList>
    </citation>
    <scope>NUCLEOTIDE SEQUENCE [LARGE SCALE GENOMIC DNA]</scope>
    <source>
        <strain evidence="4 5">AZ78</strain>
    </source>
</reference>
<protein>
    <submittedName>
        <fullName evidence="4">4'-phosphopantetheinyl transferase</fullName>
        <ecNumber evidence="4">2.7.8.-</ecNumber>
    </submittedName>
</protein>
<dbReference type="Gene3D" id="3.90.470.20">
    <property type="entry name" value="4'-phosphopantetheinyl transferase domain"/>
    <property type="match status" value="1"/>
</dbReference>
<dbReference type="GO" id="GO:0019878">
    <property type="term" value="P:lysine biosynthetic process via aminoadipic acid"/>
    <property type="evidence" value="ECO:0007669"/>
    <property type="project" value="TreeGrafter"/>
</dbReference>
<dbReference type="Pfam" id="PF01648">
    <property type="entry name" value="ACPS"/>
    <property type="match status" value="1"/>
</dbReference>
<evidence type="ECO:0000313" key="4">
    <source>
        <dbReference type="EMBL" id="KWS05871.1"/>
    </source>
</evidence>
<accession>A0A125MN94</accession>
<comment type="caution">
    <text evidence="4">The sequence shown here is derived from an EMBL/GenBank/DDBJ whole genome shotgun (WGS) entry which is preliminary data.</text>
</comment>
<comment type="similarity">
    <text evidence="1">Belongs to the P-Pant transferase superfamily. Gsp/Sfp/HetI/AcpT family.</text>
</comment>
<dbReference type="SUPFAM" id="SSF56214">
    <property type="entry name" value="4'-phosphopantetheinyl transferase"/>
    <property type="match status" value="2"/>
</dbReference>
<dbReference type="GO" id="GO:0000287">
    <property type="term" value="F:magnesium ion binding"/>
    <property type="evidence" value="ECO:0007669"/>
    <property type="project" value="InterPro"/>
</dbReference>
<dbReference type="GO" id="GO:0005829">
    <property type="term" value="C:cytosol"/>
    <property type="evidence" value="ECO:0007669"/>
    <property type="project" value="TreeGrafter"/>
</dbReference>
<dbReference type="AlphaFoldDB" id="A0A125MN94"/>
<dbReference type="InterPro" id="IPR037143">
    <property type="entry name" value="4-PPantetheinyl_Trfase_dom_sf"/>
</dbReference>
<keyword evidence="2 4" id="KW-0808">Transferase</keyword>
<feature type="domain" description="4'-phosphopantetheinyl transferase" evidence="3">
    <location>
        <begin position="91"/>
        <end position="169"/>
    </location>
</feature>
<dbReference type="InterPro" id="IPR008278">
    <property type="entry name" value="4-PPantetheinyl_Trfase_dom"/>
</dbReference>
<evidence type="ECO:0000259" key="3">
    <source>
        <dbReference type="Pfam" id="PF01648"/>
    </source>
</evidence>
<evidence type="ECO:0000256" key="1">
    <source>
        <dbReference type="ARBA" id="ARBA00010990"/>
    </source>
</evidence>
<dbReference type="Proteomes" id="UP000023435">
    <property type="component" value="Unassembled WGS sequence"/>
</dbReference>
<evidence type="ECO:0000256" key="2">
    <source>
        <dbReference type="ARBA" id="ARBA00022679"/>
    </source>
</evidence>
<dbReference type="EMBL" id="JAJA02000001">
    <property type="protein sequence ID" value="KWS05871.1"/>
    <property type="molecule type" value="Genomic_DNA"/>
</dbReference>
<evidence type="ECO:0000313" key="5">
    <source>
        <dbReference type="Proteomes" id="UP000023435"/>
    </source>
</evidence>
<dbReference type="EC" id="2.7.8.-" evidence="4"/>